<organism evidence="1 2">
    <name type="scientific">Vitis vinifera</name>
    <name type="common">Grape</name>
    <dbReference type="NCBI Taxonomy" id="29760"/>
    <lineage>
        <taxon>Eukaryota</taxon>
        <taxon>Viridiplantae</taxon>
        <taxon>Streptophyta</taxon>
        <taxon>Embryophyta</taxon>
        <taxon>Tracheophyta</taxon>
        <taxon>Spermatophyta</taxon>
        <taxon>Magnoliopsida</taxon>
        <taxon>eudicotyledons</taxon>
        <taxon>Gunneridae</taxon>
        <taxon>Pentapetalae</taxon>
        <taxon>rosids</taxon>
        <taxon>Vitales</taxon>
        <taxon>Vitaceae</taxon>
        <taxon>Viteae</taxon>
        <taxon>Vitis</taxon>
    </lineage>
</organism>
<name>A0A438EB74_VITVI</name>
<dbReference type="Proteomes" id="UP000288805">
    <property type="component" value="Unassembled WGS sequence"/>
</dbReference>
<dbReference type="EMBL" id="QGNW01001338">
    <property type="protein sequence ID" value="RVW44928.1"/>
    <property type="molecule type" value="Genomic_DNA"/>
</dbReference>
<accession>A0A438EB74</accession>
<evidence type="ECO:0000313" key="1">
    <source>
        <dbReference type="EMBL" id="RVW44928.1"/>
    </source>
</evidence>
<dbReference type="AlphaFoldDB" id="A0A438EB74"/>
<proteinExistence type="predicted"/>
<comment type="caution">
    <text evidence="1">The sequence shown here is derived from an EMBL/GenBank/DDBJ whole genome shotgun (WGS) entry which is preliminary data.</text>
</comment>
<gene>
    <name evidence="1" type="ORF">CK203_077946</name>
</gene>
<protein>
    <submittedName>
        <fullName evidence="1">Uncharacterized protein</fullName>
    </submittedName>
</protein>
<reference evidence="1 2" key="1">
    <citation type="journal article" date="2018" name="PLoS Genet.">
        <title>Population sequencing reveals clonal diversity and ancestral inbreeding in the grapevine cultivar Chardonnay.</title>
        <authorList>
            <person name="Roach M.J."/>
            <person name="Johnson D.L."/>
            <person name="Bohlmann J."/>
            <person name="van Vuuren H.J."/>
            <person name="Jones S.J."/>
            <person name="Pretorius I.S."/>
            <person name="Schmidt S.A."/>
            <person name="Borneman A.R."/>
        </authorList>
    </citation>
    <scope>NUCLEOTIDE SEQUENCE [LARGE SCALE GENOMIC DNA]</scope>
    <source>
        <strain evidence="2">cv. Chardonnay</strain>
        <tissue evidence="1">Leaf</tissue>
    </source>
</reference>
<sequence>MASNSNSNLDELKWATQTRKILDEEVGYEGEVPVCIFNVPKTLLATKPDCHIPQKVEYIYPSFFFIVFYYL</sequence>
<evidence type="ECO:0000313" key="2">
    <source>
        <dbReference type="Proteomes" id="UP000288805"/>
    </source>
</evidence>